<feature type="compositionally biased region" description="Polar residues" evidence="2">
    <location>
        <begin position="125"/>
        <end position="135"/>
    </location>
</feature>
<feature type="region of interest" description="Disordered" evidence="2">
    <location>
        <begin position="404"/>
        <end position="454"/>
    </location>
</feature>
<dbReference type="AlphaFoldDB" id="A0AAD4Q3V3"/>
<evidence type="ECO:0000313" key="4">
    <source>
        <dbReference type="EMBL" id="KAH8982231.1"/>
    </source>
</evidence>
<keyword evidence="5" id="KW-1185">Reference proteome</keyword>
<feature type="region of interest" description="Disordered" evidence="2">
    <location>
        <begin position="41"/>
        <end position="77"/>
    </location>
</feature>
<dbReference type="EMBL" id="JAKELL010000103">
    <property type="protein sequence ID" value="KAH8982231.1"/>
    <property type="molecule type" value="Genomic_DNA"/>
</dbReference>
<gene>
    <name evidence="4" type="ORF">EDB92DRAFT_131021</name>
</gene>
<name>A0AAD4Q3V3_9AGAM</name>
<protein>
    <recommendedName>
        <fullName evidence="3">BAG domain-containing protein</fullName>
    </recommendedName>
</protein>
<dbReference type="Proteomes" id="UP001201163">
    <property type="component" value="Unassembled WGS sequence"/>
</dbReference>
<sequence length="454" mass="47660">MALPPTLKRQVNRAETHDVKTDALSAVLEFIHGFAAHAKEATNGAETVPEPSTIRQPQAAPVDEKGKGKAKAEPTAGPTLLQTLLGAYAQGPSDQELKDIELAIKLSLEDRNTPDAKKTSAAKAPQSSPGASSSRVKVDEAAPSSSTPSSASGATTATSKPIPGPVPRPISPLTMIRAVRNQFSNLQSTFKFPTVLDFDQSVLSISPINASLRTYENTLNGLLEQLDAIDSDGDEEVRNVRREVVREVEKALKDLERRVTEEAPKFQVRKDVEVKGYGVEAEEPEAPAAQDAAPAEATLAAKGAEPTVREPSAAIPPTDAAVDLVISEEYPPTPSAVECSKPTVAKFGSNAIVQTADQDVSSLDADETALASDSVATITAAPTSRLSDVVQSSPVPENFLASMSHDQFTFPPRPTSSDADASPAGAHDDAVLVDNSEEGGSVKSGEDGWSEVDA</sequence>
<feature type="compositionally biased region" description="Low complexity" evidence="2">
    <location>
        <begin position="286"/>
        <end position="306"/>
    </location>
</feature>
<feature type="compositionally biased region" description="Low complexity" evidence="2">
    <location>
        <begin position="141"/>
        <end position="161"/>
    </location>
</feature>
<feature type="coiled-coil region" evidence="1">
    <location>
        <begin position="212"/>
        <end position="258"/>
    </location>
</feature>
<dbReference type="PROSITE" id="PS51035">
    <property type="entry name" value="BAG"/>
    <property type="match status" value="1"/>
</dbReference>
<keyword evidence="1" id="KW-0175">Coiled coil</keyword>
<dbReference type="SUPFAM" id="SSF63491">
    <property type="entry name" value="BAG domain"/>
    <property type="match status" value="1"/>
</dbReference>
<dbReference type="Gene3D" id="1.20.58.120">
    <property type="entry name" value="BAG domain"/>
    <property type="match status" value="1"/>
</dbReference>
<evidence type="ECO:0000256" key="2">
    <source>
        <dbReference type="SAM" id="MobiDB-lite"/>
    </source>
</evidence>
<dbReference type="InterPro" id="IPR036533">
    <property type="entry name" value="BAG_dom_sf"/>
</dbReference>
<evidence type="ECO:0000313" key="5">
    <source>
        <dbReference type="Proteomes" id="UP001201163"/>
    </source>
</evidence>
<proteinExistence type="predicted"/>
<comment type="caution">
    <text evidence="4">The sequence shown here is derived from an EMBL/GenBank/DDBJ whole genome shotgun (WGS) entry which is preliminary data.</text>
</comment>
<dbReference type="GO" id="GO:0051087">
    <property type="term" value="F:protein-folding chaperone binding"/>
    <property type="evidence" value="ECO:0007669"/>
    <property type="project" value="InterPro"/>
</dbReference>
<accession>A0AAD4Q3V3</accession>
<evidence type="ECO:0000256" key="1">
    <source>
        <dbReference type="SAM" id="Coils"/>
    </source>
</evidence>
<feature type="region of interest" description="Disordered" evidence="2">
    <location>
        <begin position="282"/>
        <end position="314"/>
    </location>
</feature>
<dbReference type="Pfam" id="PF02179">
    <property type="entry name" value="BAG"/>
    <property type="match status" value="1"/>
</dbReference>
<reference evidence="4" key="1">
    <citation type="submission" date="2022-01" db="EMBL/GenBank/DDBJ databases">
        <title>Comparative genomics reveals a dynamic genome evolution in the ectomycorrhizal milk-cap (Lactarius) mushrooms.</title>
        <authorList>
            <consortium name="DOE Joint Genome Institute"/>
            <person name="Lebreton A."/>
            <person name="Tang N."/>
            <person name="Kuo A."/>
            <person name="LaButti K."/>
            <person name="Drula E."/>
            <person name="Barry K."/>
            <person name="Clum A."/>
            <person name="Lipzen A."/>
            <person name="Mousain D."/>
            <person name="Ng V."/>
            <person name="Wang R."/>
            <person name="Wang X."/>
            <person name="Dai Y."/>
            <person name="Henrissat B."/>
            <person name="Grigoriev I.V."/>
            <person name="Guerin-Laguette A."/>
            <person name="Yu F."/>
            <person name="Martin F.M."/>
        </authorList>
    </citation>
    <scope>NUCLEOTIDE SEQUENCE</scope>
    <source>
        <strain evidence="4">QP</strain>
    </source>
</reference>
<feature type="compositionally biased region" description="Basic and acidic residues" evidence="2">
    <location>
        <begin position="62"/>
        <end position="72"/>
    </location>
</feature>
<evidence type="ECO:0000259" key="3">
    <source>
        <dbReference type="PROSITE" id="PS51035"/>
    </source>
</evidence>
<feature type="region of interest" description="Disordered" evidence="2">
    <location>
        <begin position="112"/>
        <end position="169"/>
    </location>
</feature>
<organism evidence="4 5">
    <name type="scientific">Lactarius akahatsu</name>
    <dbReference type="NCBI Taxonomy" id="416441"/>
    <lineage>
        <taxon>Eukaryota</taxon>
        <taxon>Fungi</taxon>
        <taxon>Dikarya</taxon>
        <taxon>Basidiomycota</taxon>
        <taxon>Agaricomycotina</taxon>
        <taxon>Agaricomycetes</taxon>
        <taxon>Russulales</taxon>
        <taxon>Russulaceae</taxon>
        <taxon>Lactarius</taxon>
    </lineage>
</organism>
<feature type="domain" description="BAG" evidence="3">
    <location>
        <begin position="218"/>
        <end position="259"/>
    </location>
</feature>
<dbReference type="InterPro" id="IPR003103">
    <property type="entry name" value="BAG_domain"/>
</dbReference>